<name>A0A7G9WK90_9FIRM</name>
<dbReference type="InterPro" id="IPR050248">
    <property type="entry name" value="Polysacc_deacetylase_ArnD"/>
</dbReference>
<reference evidence="2 3" key="1">
    <citation type="submission" date="2020-08" db="EMBL/GenBank/DDBJ databases">
        <authorList>
            <person name="Ren C."/>
            <person name="Gu Y."/>
            <person name="Xu Y."/>
        </authorList>
    </citation>
    <scope>NUCLEOTIDE SEQUENCE [LARGE SCALE GENOMIC DNA]</scope>
    <source>
        <strain evidence="2 3">LBM18003</strain>
    </source>
</reference>
<gene>
    <name evidence="2" type="ORF">H6X83_05675</name>
</gene>
<dbReference type="AlphaFoldDB" id="A0A7G9WK90"/>
<dbReference type="GO" id="GO:0016810">
    <property type="term" value="F:hydrolase activity, acting on carbon-nitrogen (but not peptide) bonds"/>
    <property type="evidence" value="ECO:0007669"/>
    <property type="project" value="InterPro"/>
</dbReference>
<dbReference type="PANTHER" id="PTHR10587:SF78">
    <property type="entry name" value="PEPTIDOGLYCAN-N-ACETYLMURAMIC ACID DEACETYLASE PDAA"/>
    <property type="match status" value="1"/>
</dbReference>
<dbReference type="InterPro" id="IPR002509">
    <property type="entry name" value="NODB_dom"/>
</dbReference>
<dbReference type="InterPro" id="IPR011330">
    <property type="entry name" value="Glyco_hydro/deAcase_b/a-brl"/>
</dbReference>
<evidence type="ECO:0000259" key="1">
    <source>
        <dbReference type="PROSITE" id="PS51677"/>
    </source>
</evidence>
<dbReference type="PANTHER" id="PTHR10587">
    <property type="entry name" value="GLYCOSYL TRANSFERASE-RELATED"/>
    <property type="match status" value="1"/>
</dbReference>
<proteinExistence type="predicted"/>
<accession>A0A7G9WK90</accession>
<dbReference type="GO" id="GO:0005975">
    <property type="term" value="P:carbohydrate metabolic process"/>
    <property type="evidence" value="ECO:0007669"/>
    <property type="project" value="InterPro"/>
</dbReference>
<sequence>MLKREGCALYLIFKKKHILTAVAAVAAAAVVLLAGRGYQASVSAAAKAANPNWGLSFQESGKPPVGNAAPDYLKKFNAFFLGNTGVKKLYLTFDCGYEAGYTPTILDTLKKHHIKATFFVVGNYLETSPDLVKRMVAEGHTVGNHTYHHYDMSKISDQSSFEKELRTVAEKYKEITGKDMTRVYRPPQGKYSEANLKQAQALGYKTFFWSLAYVDWLKDKQPSHDEAFQKLLPRTHSGAIVLLHNTSKTNSEVLDELLTKWEKMGYTFGLASDLK</sequence>
<evidence type="ECO:0000313" key="2">
    <source>
        <dbReference type="EMBL" id="QNO19102.1"/>
    </source>
</evidence>
<evidence type="ECO:0000313" key="3">
    <source>
        <dbReference type="Proteomes" id="UP000516046"/>
    </source>
</evidence>
<protein>
    <submittedName>
        <fullName evidence="2">Polysaccharide deacetylase family protein</fullName>
    </submittedName>
</protein>
<feature type="domain" description="NodB homology" evidence="1">
    <location>
        <begin position="87"/>
        <end position="269"/>
    </location>
</feature>
<dbReference type="GO" id="GO:0016020">
    <property type="term" value="C:membrane"/>
    <property type="evidence" value="ECO:0007669"/>
    <property type="project" value="TreeGrafter"/>
</dbReference>
<organism evidence="2 3">
    <name type="scientific">Caproicibacterium amylolyticum</name>
    <dbReference type="NCBI Taxonomy" id="2766537"/>
    <lineage>
        <taxon>Bacteria</taxon>
        <taxon>Bacillati</taxon>
        <taxon>Bacillota</taxon>
        <taxon>Clostridia</taxon>
        <taxon>Eubacteriales</taxon>
        <taxon>Oscillospiraceae</taxon>
        <taxon>Caproicibacterium</taxon>
    </lineage>
</organism>
<dbReference type="KEGG" id="caml:H6X83_05675"/>
<keyword evidence="3" id="KW-1185">Reference proteome</keyword>
<dbReference type="EMBL" id="CP060696">
    <property type="protein sequence ID" value="QNO19102.1"/>
    <property type="molecule type" value="Genomic_DNA"/>
</dbReference>
<dbReference type="PROSITE" id="PS51677">
    <property type="entry name" value="NODB"/>
    <property type="match status" value="1"/>
</dbReference>
<dbReference type="Gene3D" id="3.20.20.370">
    <property type="entry name" value="Glycoside hydrolase/deacetylase"/>
    <property type="match status" value="1"/>
</dbReference>
<dbReference type="Pfam" id="PF01522">
    <property type="entry name" value="Polysacc_deac_1"/>
    <property type="match status" value="1"/>
</dbReference>
<dbReference type="Proteomes" id="UP000516046">
    <property type="component" value="Chromosome"/>
</dbReference>
<dbReference type="SUPFAM" id="SSF88713">
    <property type="entry name" value="Glycoside hydrolase/deacetylase"/>
    <property type="match status" value="1"/>
</dbReference>